<evidence type="ECO:0000313" key="5">
    <source>
        <dbReference type="EMBL" id="OGK02831.1"/>
    </source>
</evidence>
<dbReference type="SMART" id="SM00382">
    <property type="entry name" value="AAA"/>
    <property type="match status" value="1"/>
</dbReference>
<dbReference type="InterPro" id="IPR003593">
    <property type="entry name" value="AAA+_ATPase"/>
</dbReference>
<sequence>MQIYYQDKKEEIRFENVSFSYGNNLILKNVSFSVSSGETVAIVGQCGFGKSTMLKLCCGLLQPNAGSVYIKGRNIALMLREDLLRARLDIGYVFQNSALISNMNVFLNIALPLRYHTAFPEEKITKIVRSRIGLLKLEGYEKAMPASLSMGVMKRSAVARSLALMPGIMLYDEPTSGLDPLNAAMLIDIVRVLHGSFGVTSVIVTHDIKTALDIASRILVVAQKTLVFSGTPAELRGTSDPYIKKFMDNI</sequence>
<gene>
    <name evidence="5" type="ORF">A2519_06600</name>
</gene>
<evidence type="ECO:0000256" key="1">
    <source>
        <dbReference type="ARBA" id="ARBA00022448"/>
    </source>
</evidence>
<feature type="domain" description="ABC transporter" evidence="4">
    <location>
        <begin position="12"/>
        <end position="248"/>
    </location>
</feature>
<keyword evidence="3" id="KW-0067">ATP-binding</keyword>
<dbReference type="GO" id="GO:0016887">
    <property type="term" value="F:ATP hydrolysis activity"/>
    <property type="evidence" value="ECO:0007669"/>
    <property type="project" value="InterPro"/>
</dbReference>
<protein>
    <recommendedName>
        <fullName evidence="4">ABC transporter domain-containing protein</fullName>
    </recommendedName>
</protein>
<dbReference type="Gene3D" id="3.40.50.300">
    <property type="entry name" value="P-loop containing nucleotide triphosphate hydrolases"/>
    <property type="match status" value="1"/>
</dbReference>
<reference evidence="5 6" key="1">
    <citation type="journal article" date="2016" name="Nat. Commun.">
        <title>Thousands of microbial genomes shed light on interconnected biogeochemical processes in an aquifer system.</title>
        <authorList>
            <person name="Anantharaman K."/>
            <person name="Brown C.T."/>
            <person name="Hug L.A."/>
            <person name="Sharon I."/>
            <person name="Castelle C.J."/>
            <person name="Probst A.J."/>
            <person name="Thomas B.C."/>
            <person name="Singh A."/>
            <person name="Wilkins M.J."/>
            <person name="Karaoz U."/>
            <person name="Brodie E.L."/>
            <person name="Williams K.H."/>
            <person name="Hubbard S.S."/>
            <person name="Banfield J.F."/>
        </authorList>
    </citation>
    <scope>NUCLEOTIDE SEQUENCE [LARGE SCALE GENOMIC DNA]</scope>
</reference>
<accession>A0A1F7F879</accession>
<evidence type="ECO:0000256" key="3">
    <source>
        <dbReference type="ARBA" id="ARBA00022840"/>
    </source>
</evidence>
<dbReference type="SUPFAM" id="SSF52540">
    <property type="entry name" value="P-loop containing nucleoside triphosphate hydrolases"/>
    <property type="match status" value="1"/>
</dbReference>
<proteinExistence type="predicted"/>
<keyword evidence="2" id="KW-0547">Nucleotide-binding</keyword>
<dbReference type="Pfam" id="PF00005">
    <property type="entry name" value="ABC_tran"/>
    <property type="match status" value="1"/>
</dbReference>
<dbReference type="AlphaFoldDB" id="A0A1F7F879"/>
<evidence type="ECO:0000256" key="2">
    <source>
        <dbReference type="ARBA" id="ARBA00022741"/>
    </source>
</evidence>
<dbReference type="PANTHER" id="PTHR43023:SF6">
    <property type="entry name" value="INTERMEMBRANE PHOSPHOLIPID TRANSPORT SYSTEM ATP-BINDING PROTEIN MLAF"/>
    <property type="match status" value="1"/>
</dbReference>
<dbReference type="PROSITE" id="PS50893">
    <property type="entry name" value="ABC_TRANSPORTER_2"/>
    <property type="match status" value="1"/>
</dbReference>
<evidence type="ECO:0000259" key="4">
    <source>
        <dbReference type="PROSITE" id="PS50893"/>
    </source>
</evidence>
<dbReference type="Proteomes" id="UP000179243">
    <property type="component" value="Unassembled WGS sequence"/>
</dbReference>
<keyword evidence="1" id="KW-0813">Transport</keyword>
<name>A0A1F7F879_UNCRA</name>
<evidence type="ECO:0000313" key="6">
    <source>
        <dbReference type="Proteomes" id="UP000179243"/>
    </source>
</evidence>
<dbReference type="InterPro" id="IPR003439">
    <property type="entry name" value="ABC_transporter-like_ATP-bd"/>
</dbReference>
<dbReference type="GO" id="GO:0005524">
    <property type="term" value="F:ATP binding"/>
    <property type="evidence" value="ECO:0007669"/>
    <property type="project" value="UniProtKB-KW"/>
</dbReference>
<dbReference type="PANTHER" id="PTHR43023">
    <property type="entry name" value="PROTEIN TRIGALACTOSYLDIACYLGLYCEROL 3, CHLOROPLASTIC"/>
    <property type="match status" value="1"/>
</dbReference>
<dbReference type="InterPro" id="IPR027417">
    <property type="entry name" value="P-loop_NTPase"/>
</dbReference>
<comment type="caution">
    <text evidence="5">The sequence shown here is derived from an EMBL/GenBank/DDBJ whole genome shotgun (WGS) entry which is preliminary data.</text>
</comment>
<organism evidence="5 6">
    <name type="scientific">Candidatus Raymondbacteria bacterium RIFOXYD12_FULL_49_13</name>
    <dbReference type="NCBI Taxonomy" id="1817890"/>
    <lineage>
        <taxon>Bacteria</taxon>
        <taxon>Raymondiibacteriota</taxon>
    </lineage>
</organism>
<dbReference type="EMBL" id="MFYX01000101">
    <property type="protein sequence ID" value="OGK02831.1"/>
    <property type="molecule type" value="Genomic_DNA"/>
</dbReference>